<evidence type="ECO:0000256" key="1">
    <source>
        <dbReference type="ARBA" id="ARBA00010641"/>
    </source>
</evidence>
<comment type="subunit">
    <text evidence="2">Interacts transiently with the RNA polymerase catalytic core formed by RpoA, RpoB, RpoC and RpoZ (2 alpha, 1 beta, 1 beta' and 1 omega subunit) to form the RNA polymerase holoenzyme that can initiate transcription.</text>
</comment>
<dbReference type="Pfam" id="PF08281">
    <property type="entry name" value="Sigma70_r4_2"/>
    <property type="match status" value="1"/>
</dbReference>
<dbReference type="InterPro" id="IPR013324">
    <property type="entry name" value="RNA_pol_sigma_r3/r4-like"/>
</dbReference>
<evidence type="ECO:0000256" key="4">
    <source>
        <dbReference type="ARBA" id="ARBA00023082"/>
    </source>
</evidence>
<dbReference type="PANTHER" id="PTHR30173">
    <property type="entry name" value="SIGMA 19 FACTOR"/>
    <property type="match status" value="1"/>
</dbReference>
<dbReference type="CDD" id="cd06171">
    <property type="entry name" value="Sigma70_r4"/>
    <property type="match status" value="1"/>
</dbReference>
<organism evidence="9 10">
    <name type="scientific">Actinocorallia libanotica</name>
    <dbReference type="NCBI Taxonomy" id="46162"/>
    <lineage>
        <taxon>Bacteria</taxon>
        <taxon>Bacillati</taxon>
        <taxon>Actinomycetota</taxon>
        <taxon>Actinomycetes</taxon>
        <taxon>Streptosporangiales</taxon>
        <taxon>Thermomonosporaceae</taxon>
        <taxon>Actinocorallia</taxon>
    </lineage>
</organism>
<dbReference type="Pfam" id="PF12680">
    <property type="entry name" value="SnoaL_2"/>
    <property type="match status" value="1"/>
</dbReference>
<feature type="domain" description="RNA polymerase sigma factor 70 region 4 type 2" evidence="7">
    <location>
        <begin position="100"/>
        <end position="151"/>
    </location>
</feature>
<keyword evidence="3" id="KW-0805">Transcription regulation</keyword>
<dbReference type="SUPFAM" id="SSF54427">
    <property type="entry name" value="NTF2-like"/>
    <property type="match status" value="1"/>
</dbReference>
<reference evidence="9 10" key="1">
    <citation type="journal article" date="2019" name="Int. J. Syst. Evol. Microbiol.">
        <title>The Global Catalogue of Microorganisms (GCM) 10K type strain sequencing project: providing services to taxonomists for standard genome sequencing and annotation.</title>
        <authorList>
            <consortium name="The Broad Institute Genomics Platform"/>
            <consortium name="The Broad Institute Genome Sequencing Center for Infectious Disease"/>
            <person name="Wu L."/>
            <person name="Ma J."/>
        </authorList>
    </citation>
    <scope>NUCLEOTIDE SEQUENCE [LARGE SCALE GENOMIC DNA]</scope>
    <source>
        <strain evidence="9 10">JCM 10696</strain>
    </source>
</reference>
<evidence type="ECO:0000313" key="9">
    <source>
        <dbReference type="EMBL" id="GAA0939949.1"/>
    </source>
</evidence>
<dbReference type="InterPro" id="IPR052704">
    <property type="entry name" value="ECF_Sigma-70_Domain"/>
</dbReference>
<dbReference type="Gene3D" id="1.10.10.10">
    <property type="entry name" value="Winged helix-like DNA-binding domain superfamily/Winged helix DNA-binding domain"/>
    <property type="match status" value="1"/>
</dbReference>
<evidence type="ECO:0000259" key="7">
    <source>
        <dbReference type="Pfam" id="PF08281"/>
    </source>
</evidence>
<evidence type="ECO:0000256" key="5">
    <source>
        <dbReference type="ARBA" id="ARBA00023163"/>
    </source>
</evidence>
<dbReference type="InterPro" id="IPR014284">
    <property type="entry name" value="RNA_pol_sigma-70_dom"/>
</dbReference>
<feature type="domain" description="RNA polymerase sigma-70 region 2" evidence="6">
    <location>
        <begin position="10"/>
        <end position="68"/>
    </location>
</feature>
<dbReference type="Proteomes" id="UP001500665">
    <property type="component" value="Unassembled WGS sequence"/>
</dbReference>
<dbReference type="RefSeq" id="WP_344236938.1">
    <property type="nucleotide sequence ID" value="NZ_BAAAHH010000002.1"/>
</dbReference>
<name>A0ABN1QAH8_9ACTN</name>
<dbReference type="InterPro" id="IPR007627">
    <property type="entry name" value="RNA_pol_sigma70_r2"/>
</dbReference>
<sequence length="284" mass="31924">MDDADEVFELQRPRLTALAYRMLGSRQDAEDLVQDAYFRWARAVDVANPEAWLTKVVSNLCLNELGSARVRREAYTGPWLPEPVFTDDDPVELRDTVSYALLTLMERLTSAERAVFVLKEAFGYSHQEIAGFLDLTDANARQLHSRARRRLGDRARFTPSAEEQQRLVERFLEAALEGNMAGLTSFFAADVTAWADGGGRVRAALRPITGREKVLRYLRGILRRLEGAEFVFTGLNGEFALAALRDGELFTVTVVEFGAEGITGLWTVMNPEKLRLLGRRLSHS</sequence>
<dbReference type="EMBL" id="BAAAHH010000002">
    <property type="protein sequence ID" value="GAA0939949.1"/>
    <property type="molecule type" value="Genomic_DNA"/>
</dbReference>
<proteinExistence type="inferred from homology"/>
<dbReference type="Gene3D" id="1.10.1740.10">
    <property type="match status" value="1"/>
</dbReference>
<keyword evidence="5" id="KW-0804">Transcription</keyword>
<dbReference type="Pfam" id="PF04542">
    <property type="entry name" value="Sigma70_r2"/>
    <property type="match status" value="1"/>
</dbReference>
<keyword evidence="4" id="KW-0731">Sigma factor</keyword>
<dbReference type="SUPFAM" id="SSF88659">
    <property type="entry name" value="Sigma3 and sigma4 domains of RNA polymerase sigma factors"/>
    <property type="match status" value="1"/>
</dbReference>
<dbReference type="InterPro" id="IPR036388">
    <property type="entry name" value="WH-like_DNA-bd_sf"/>
</dbReference>
<evidence type="ECO:0000313" key="10">
    <source>
        <dbReference type="Proteomes" id="UP001500665"/>
    </source>
</evidence>
<dbReference type="NCBIfam" id="NF007214">
    <property type="entry name" value="PRK09636.1"/>
    <property type="match status" value="1"/>
</dbReference>
<dbReference type="NCBIfam" id="TIGR02937">
    <property type="entry name" value="sigma70-ECF"/>
    <property type="match status" value="1"/>
</dbReference>
<keyword evidence="10" id="KW-1185">Reference proteome</keyword>
<dbReference type="Gene3D" id="3.10.450.50">
    <property type="match status" value="1"/>
</dbReference>
<evidence type="ECO:0000259" key="8">
    <source>
        <dbReference type="Pfam" id="PF12680"/>
    </source>
</evidence>
<dbReference type="InterPro" id="IPR013249">
    <property type="entry name" value="RNA_pol_sigma70_r4_t2"/>
</dbReference>
<feature type="domain" description="SnoaL-like" evidence="8">
    <location>
        <begin position="168"/>
        <end position="235"/>
    </location>
</feature>
<dbReference type="SUPFAM" id="SSF88946">
    <property type="entry name" value="Sigma2 domain of RNA polymerase sigma factors"/>
    <property type="match status" value="1"/>
</dbReference>
<gene>
    <name evidence="9" type="primary">sigJ_1</name>
    <name evidence="9" type="ORF">GCM10009550_08890</name>
</gene>
<evidence type="ECO:0000259" key="6">
    <source>
        <dbReference type="Pfam" id="PF04542"/>
    </source>
</evidence>
<evidence type="ECO:0000256" key="3">
    <source>
        <dbReference type="ARBA" id="ARBA00023015"/>
    </source>
</evidence>
<dbReference type="InterPro" id="IPR032710">
    <property type="entry name" value="NTF2-like_dom_sf"/>
</dbReference>
<evidence type="ECO:0000256" key="2">
    <source>
        <dbReference type="ARBA" id="ARBA00011344"/>
    </source>
</evidence>
<dbReference type="InterPro" id="IPR037401">
    <property type="entry name" value="SnoaL-like"/>
</dbReference>
<accession>A0ABN1QAH8</accession>
<comment type="similarity">
    <text evidence="1">Belongs to the sigma-70 factor family. ECF subfamily.</text>
</comment>
<protein>
    <submittedName>
        <fullName evidence="9">RNA polymerase sigma factor SigJ</fullName>
    </submittedName>
</protein>
<comment type="caution">
    <text evidence="9">The sequence shown here is derived from an EMBL/GenBank/DDBJ whole genome shotgun (WGS) entry which is preliminary data.</text>
</comment>
<dbReference type="InterPro" id="IPR013325">
    <property type="entry name" value="RNA_pol_sigma_r2"/>
</dbReference>
<dbReference type="PANTHER" id="PTHR30173:SF36">
    <property type="entry name" value="ECF RNA POLYMERASE SIGMA FACTOR SIGJ"/>
    <property type="match status" value="1"/>
</dbReference>